<keyword evidence="1" id="KW-1133">Transmembrane helix</keyword>
<dbReference type="WBParaSite" id="BXY_0412200.1">
    <property type="protein sequence ID" value="BXY_0412200.1"/>
    <property type="gene ID" value="BXY_0412200"/>
</dbReference>
<dbReference type="EMBL" id="CAJFCV020000005">
    <property type="protein sequence ID" value="CAG9122186.1"/>
    <property type="molecule type" value="Genomic_DNA"/>
</dbReference>
<organism evidence="4 6">
    <name type="scientific">Bursaphelenchus xylophilus</name>
    <name type="common">Pinewood nematode worm</name>
    <name type="synonym">Aphelenchoides xylophilus</name>
    <dbReference type="NCBI Taxonomy" id="6326"/>
    <lineage>
        <taxon>Eukaryota</taxon>
        <taxon>Metazoa</taxon>
        <taxon>Ecdysozoa</taxon>
        <taxon>Nematoda</taxon>
        <taxon>Chromadorea</taxon>
        <taxon>Rhabditida</taxon>
        <taxon>Tylenchina</taxon>
        <taxon>Tylenchomorpha</taxon>
        <taxon>Aphelenchoidea</taxon>
        <taxon>Aphelenchoididae</taxon>
        <taxon>Bursaphelenchus</taxon>
    </lineage>
</organism>
<proteinExistence type="predicted"/>
<feature type="chain" id="PRO_5035359432" evidence="2">
    <location>
        <begin position="22"/>
        <end position="315"/>
    </location>
</feature>
<evidence type="ECO:0000256" key="2">
    <source>
        <dbReference type="SAM" id="SignalP"/>
    </source>
</evidence>
<dbReference type="Proteomes" id="UP000582659">
    <property type="component" value="Unassembled WGS sequence"/>
</dbReference>
<keyword evidence="2" id="KW-0732">Signal</keyword>
<dbReference type="Proteomes" id="UP000095284">
    <property type="component" value="Unplaced"/>
</dbReference>
<dbReference type="EMBL" id="CAJFDI010000005">
    <property type="protein sequence ID" value="CAD5231090.1"/>
    <property type="molecule type" value="Genomic_DNA"/>
</dbReference>
<accession>A0A1I7RTR7</accession>
<dbReference type="Proteomes" id="UP000659654">
    <property type="component" value="Unassembled WGS sequence"/>
</dbReference>
<evidence type="ECO:0000313" key="4">
    <source>
        <dbReference type="Proteomes" id="UP000095284"/>
    </source>
</evidence>
<gene>
    <name evidence="3" type="ORF">BXYJ_LOCUS11307</name>
</gene>
<keyword evidence="1" id="KW-0472">Membrane</keyword>
<protein>
    <submittedName>
        <fullName evidence="3">(pine wood nematode) hypothetical protein</fullName>
    </submittedName>
</protein>
<evidence type="ECO:0000256" key="1">
    <source>
        <dbReference type="SAM" id="Phobius"/>
    </source>
</evidence>
<keyword evidence="5" id="KW-1185">Reference proteome</keyword>
<reference evidence="3" key="2">
    <citation type="submission" date="2020-09" db="EMBL/GenBank/DDBJ databases">
        <authorList>
            <person name="Kikuchi T."/>
        </authorList>
    </citation>
    <scope>NUCLEOTIDE SEQUENCE</scope>
    <source>
        <strain evidence="3">Ka4C1</strain>
    </source>
</reference>
<evidence type="ECO:0000313" key="3">
    <source>
        <dbReference type="EMBL" id="CAD5231090.1"/>
    </source>
</evidence>
<reference evidence="6" key="1">
    <citation type="submission" date="2016-11" db="UniProtKB">
        <authorList>
            <consortium name="WormBaseParasite"/>
        </authorList>
    </citation>
    <scope>IDENTIFICATION</scope>
</reference>
<dbReference type="AlphaFoldDB" id="A0A1I7RTR7"/>
<keyword evidence="1" id="KW-0812">Transmembrane</keyword>
<feature type="signal peptide" evidence="2">
    <location>
        <begin position="1"/>
        <end position="21"/>
    </location>
</feature>
<feature type="transmembrane region" description="Helical" evidence="1">
    <location>
        <begin position="274"/>
        <end position="296"/>
    </location>
</feature>
<evidence type="ECO:0000313" key="5">
    <source>
        <dbReference type="Proteomes" id="UP000659654"/>
    </source>
</evidence>
<evidence type="ECO:0000313" key="6">
    <source>
        <dbReference type="WBParaSite" id="BXY_0412200.1"/>
    </source>
</evidence>
<name>A0A1I7RTR7_BURXY</name>
<sequence>MTAYNVASLLLHVLGSANLTALYPDGFYPNVLKTVQLTDNVTHMFVNESRYFIDDNTPSFLNSTIEVFKLPPVDVGPKKLNDIQLLFTELKNGTRIFGYVIIERISKTGFYGTINPPRKEIIEPIFLNIYPERVEMTRVYGEFWNNKVVLHRMDNVIMHKNIADIGNTKRLFTSLSGERNLGIYKYSKIRADIDVLYSAEQFRWTCADVKRYELVKKPCAKQKFVLQKFSTENGEGKKTVFFHTYLLEQMASILETGPDGFFVQFVEEPVQNSWLPLFIVLIILVGLLVPTIRYFYLQRFPKHCRDNNSDTILLD</sequence>